<keyword evidence="3 14" id="KW-0479">Metal-binding</keyword>
<evidence type="ECO:0000256" key="9">
    <source>
        <dbReference type="ARBA" id="ARBA00022840"/>
    </source>
</evidence>
<dbReference type="InterPro" id="IPR038726">
    <property type="entry name" value="PDDEXK_AddAB-type"/>
</dbReference>
<evidence type="ECO:0000256" key="2">
    <source>
        <dbReference type="ARBA" id="ARBA00022722"/>
    </source>
</evidence>
<comment type="cofactor">
    <cofactor evidence="14">
        <name>[4Fe-4S] cluster</name>
        <dbReference type="ChEBI" id="CHEBI:49883"/>
    </cofactor>
    <text evidence="14">Binds 1 [4Fe-4S] cluster.</text>
</comment>
<evidence type="ECO:0000256" key="11">
    <source>
        <dbReference type="ARBA" id="ARBA00023014"/>
    </source>
</evidence>
<evidence type="ECO:0000256" key="14">
    <source>
        <dbReference type="HAMAP-Rule" id="MF_01452"/>
    </source>
</evidence>
<dbReference type="InterPro" id="IPR014140">
    <property type="entry name" value="DNA_helicase_suAddB"/>
</dbReference>
<evidence type="ECO:0000256" key="8">
    <source>
        <dbReference type="ARBA" id="ARBA00022839"/>
    </source>
</evidence>
<keyword evidence="4 14" id="KW-0547">Nucleotide-binding</keyword>
<comment type="subunit">
    <text evidence="14">Heterodimer of AddA and AddB.</text>
</comment>
<dbReference type="Pfam" id="PF12705">
    <property type="entry name" value="PDDEXK_1"/>
    <property type="match status" value="1"/>
</dbReference>
<comment type="caution">
    <text evidence="16">The sequence shown here is derived from an EMBL/GenBank/DDBJ whole genome shotgun (WGS) entry which is preliminary data.</text>
</comment>
<comment type="miscellaneous">
    <text evidence="14">Despite having conserved helicase domains, this subunit does not have helicase activity.</text>
</comment>
<reference evidence="16" key="1">
    <citation type="submission" date="2023-07" db="EMBL/GenBank/DDBJ databases">
        <title>Genomic Encyclopedia of Type Strains, Phase IV (KMG-IV): sequencing the most valuable type-strain genomes for metagenomic binning, comparative biology and taxonomic classification.</title>
        <authorList>
            <person name="Goeker M."/>
        </authorList>
    </citation>
    <scope>NUCLEOTIDE SEQUENCE [LARGE SCALE GENOMIC DNA]</scope>
    <source>
        <strain evidence="16">JSM 076093</strain>
    </source>
</reference>
<keyword evidence="10 14" id="KW-0408">Iron</keyword>
<comment type="function">
    <text evidence="14">The heterodimer acts as both an ATP-dependent DNA helicase and an ATP-dependent, dual-direction single-stranded exonuclease. Recognizes the chi site generating a DNA molecule suitable for the initiation of homologous recombination. The AddB subunit has 5' -&gt; 3' nuclease activity but not helicase activity.</text>
</comment>
<gene>
    <name evidence="14" type="primary">addB</name>
    <name evidence="16" type="ORF">QO000_002474</name>
</gene>
<protein>
    <recommendedName>
        <fullName evidence="14">ATP-dependent helicase/deoxyribonuclease subunit B</fullName>
        <ecNumber evidence="14">3.1.-.-</ecNumber>
    </recommendedName>
    <alternativeName>
        <fullName evidence="14">ATP-dependent helicase/nuclease subunit AddB</fullName>
    </alternativeName>
</protein>
<evidence type="ECO:0000313" key="16">
    <source>
        <dbReference type="EMBL" id="MDQ0483492.1"/>
    </source>
</evidence>
<evidence type="ECO:0000256" key="12">
    <source>
        <dbReference type="ARBA" id="ARBA00023125"/>
    </source>
</evidence>
<feature type="binding site" evidence="14">
    <location>
        <position position="801"/>
    </location>
    <ligand>
        <name>[4Fe-4S] cluster</name>
        <dbReference type="ChEBI" id="CHEBI:49883"/>
    </ligand>
</feature>
<name>A0ABU0K5U2_9BACL</name>
<dbReference type="InterPro" id="IPR027417">
    <property type="entry name" value="P-loop_NTPase"/>
</dbReference>
<evidence type="ECO:0000256" key="7">
    <source>
        <dbReference type="ARBA" id="ARBA00022806"/>
    </source>
</evidence>
<dbReference type="GO" id="GO:0003678">
    <property type="term" value="F:DNA helicase activity"/>
    <property type="evidence" value="ECO:0007669"/>
    <property type="project" value="UniProtKB-EC"/>
</dbReference>
<evidence type="ECO:0000256" key="3">
    <source>
        <dbReference type="ARBA" id="ARBA00022723"/>
    </source>
</evidence>
<dbReference type="HAMAP" id="MF_01452">
    <property type="entry name" value="AddB_type1"/>
    <property type="match status" value="1"/>
</dbReference>
<keyword evidence="6 14" id="KW-0378">Hydrolase</keyword>
<organism evidence="16 17">
    <name type="scientific">Guptibacillus hwajinpoensis</name>
    <dbReference type="NCBI Taxonomy" id="208199"/>
    <lineage>
        <taxon>Bacteria</taxon>
        <taxon>Bacillati</taxon>
        <taxon>Bacillota</taxon>
        <taxon>Bacilli</taxon>
        <taxon>Bacillales</taxon>
        <taxon>Guptibacillaceae</taxon>
        <taxon>Guptibacillus</taxon>
    </lineage>
</organism>
<dbReference type="InterPro" id="IPR011604">
    <property type="entry name" value="PDDEXK-like_dom_sf"/>
</dbReference>
<keyword evidence="5 14" id="KW-0227">DNA damage</keyword>
<keyword evidence="9 14" id="KW-0067">ATP-binding</keyword>
<keyword evidence="1 14" id="KW-0004">4Fe-4S</keyword>
<keyword evidence="7 14" id="KW-0347">Helicase</keyword>
<keyword evidence="13 14" id="KW-0234">DNA repair</keyword>
<dbReference type="PROSITE" id="PS51217">
    <property type="entry name" value="UVRD_HELICASE_CTER"/>
    <property type="match status" value="1"/>
</dbReference>
<feature type="binding site" evidence="14">
    <location>
        <position position="1129"/>
    </location>
    <ligand>
        <name>[4Fe-4S] cluster</name>
        <dbReference type="ChEBI" id="CHEBI:49883"/>
    </ligand>
</feature>
<evidence type="ECO:0000259" key="15">
    <source>
        <dbReference type="PROSITE" id="PS51217"/>
    </source>
</evidence>
<accession>A0ABU0K5U2</accession>
<evidence type="ECO:0000256" key="5">
    <source>
        <dbReference type="ARBA" id="ARBA00022763"/>
    </source>
</evidence>
<keyword evidence="17" id="KW-1185">Reference proteome</keyword>
<feature type="binding site" evidence="14">
    <location>
        <position position="1120"/>
    </location>
    <ligand>
        <name>[4Fe-4S] cluster</name>
        <dbReference type="ChEBI" id="CHEBI:49883"/>
    </ligand>
</feature>
<evidence type="ECO:0000256" key="10">
    <source>
        <dbReference type="ARBA" id="ARBA00023004"/>
    </source>
</evidence>
<dbReference type="Proteomes" id="UP001226720">
    <property type="component" value="Unassembled WGS sequence"/>
</dbReference>
<dbReference type="Gene3D" id="3.40.50.300">
    <property type="entry name" value="P-loop containing nucleotide triphosphate hydrolases"/>
    <property type="match status" value="3"/>
</dbReference>
<dbReference type="EMBL" id="JAUSWM010000004">
    <property type="protein sequence ID" value="MDQ0483492.1"/>
    <property type="molecule type" value="Genomic_DNA"/>
</dbReference>
<proteinExistence type="inferred from homology"/>
<evidence type="ECO:0000313" key="17">
    <source>
        <dbReference type="Proteomes" id="UP001226720"/>
    </source>
</evidence>
<keyword evidence="2 14" id="KW-0540">Nuclease</keyword>
<dbReference type="RefSeq" id="WP_301552162.1">
    <property type="nucleotide sequence ID" value="NZ_JAQRMZ010000006.1"/>
</dbReference>
<dbReference type="SUPFAM" id="SSF52540">
    <property type="entry name" value="P-loop containing nucleoside triphosphate hydrolases"/>
    <property type="match status" value="1"/>
</dbReference>
<dbReference type="InterPro" id="IPR049035">
    <property type="entry name" value="ADDB_N"/>
</dbReference>
<feature type="domain" description="UvrD-like helicase C-terminal" evidence="15">
    <location>
        <begin position="279"/>
        <end position="587"/>
    </location>
</feature>
<feature type="binding site" evidence="14">
    <location>
        <position position="1123"/>
    </location>
    <ligand>
        <name>[4Fe-4S] cluster</name>
        <dbReference type="ChEBI" id="CHEBI:49883"/>
    </ligand>
</feature>
<dbReference type="Gene3D" id="6.10.140.1030">
    <property type="match status" value="1"/>
</dbReference>
<dbReference type="NCBIfam" id="TIGR02773">
    <property type="entry name" value="addB_Gpos"/>
    <property type="match status" value="1"/>
</dbReference>
<dbReference type="PANTHER" id="PTHR30591:SF1">
    <property type="entry name" value="RECBCD ENZYME SUBUNIT RECC"/>
    <property type="match status" value="1"/>
</dbReference>
<evidence type="ECO:0000256" key="6">
    <source>
        <dbReference type="ARBA" id="ARBA00022801"/>
    </source>
</evidence>
<keyword evidence="8 14" id="KW-0269">Exonuclease</keyword>
<dbReference type="GeneID" id="301327774"/>
<evidence type="ECO:0000256" key="4">
    <source>
        <dbReference type="ARBA" id="ARBA00022741"/>
    </source>
</evidence>
<dbReference type="Pfam" id="PF21445">
    <property type="entry name" value="ADDB_N"/>
    <property type="match status" value="1"/>
</dbReference>
<evidence type="ECO:0000256" key="1">
    <source>
        <dbReference type="ARBA" id="ARBA00022485"/>
    </source>
</evidence>
<evidence type="ECO:0000256" key="13">
    <source>
        <dbReference type="ARBA" id="ARBA00023204"/>
    </source>
</evidence>
<sequence>MTVQFVIGRSGSGKTDYCLSEIQNELTNRPIGQDMIYLVPEQMTFQSEYELVHNRGLKGMIRAQVFSFTRLAWKVLQETGGMARPHLTSVGTSMMLRHIIEENKQHLRIYQRSSEKTGYIEQLNDMVTEFKRYCLEPDDIRSYADDLYTEDERSLLKDKLFDLHLVYDAFQKAMIGHYLDSEDYLALLAEKIEESNYLDGATILIDGFHSFTPQELLVIQALIKKGTNLSFTITMDPEMNLSAIHELDLFHEPAKTYQSLLAMANEEGAEVKDSNVLTSQKRYQSSELAHLEANYGERPPILYSGQLKNIQLHHAVNIRSEVEAAARETLRLVRDEGYRFRDISVMVRNMAAYYELVETIFGDHEIPIFSDQKRTMLHHPLIELLRSSLDIIQYNWRYEAVFRCVKTELLFPDDTGESVEGIRERMDELENYVIARGIKGYRWKTGERWKSNIYRQLEDKETITSDELEKMEDRLNETKDWVSTPLEKFERKMTKANTVRDMCEALYYLLENSNAAEKVDRLKEKAEQAGQLTKAREHDQVWDAVISLLDETVELIGDQKLSVEQFTKLLEAGIESMKFALVPASLDQVVIGSIDRTRFTNVKCGFLLGVNDGVLPARIQEDGLLSEQDREKLEEQGIQLAPGLKRRLLDEEFLIYHSLSTPSDALWVSCPLADEEGKGLQPSIVMNRLQEMFPDLEIGLKFAEPGEESIDELSFITNPSKTIGRLTGQLRQWNRGYPIDSIWWDAYNWFVMNPSQDDKLRLIDSLFYRNKAQNLSDDTSRKLYGSNIQASVSRMERYKSCAFSQFASHGLKLKERATFKLEAPDIGQLFHAALNMMAETIKQRHLDWGKISSNQYYELSGEIVKQIAPKLQNEILLSSNRYHYIMRKLTQVVGRASSVLGQQAQKSGFQPAGLELGFGPNQELPPIEFTLKNGVKLQLIGRVDRVDQAFNGDELLLRIIDYKSSGTSLDLSEVYFGLALQMLTYLDVVITNANVWLGRNATAAGMLYFHVHNPMLQTSAPGQAAIQQELFKKFKMKGLLLADKDVVSLMDHDIEAKKSDIIPAALKKDGSFYKNSSVLSNDDFQSLRSFTRNTIQQIGTDISEGRIDIDPYKMKDRIPCTFCSYRSFCQFDQAMEDNVYKQIPVEDDETILRRMREGEDKNESN</sequence>
<dbReference type="EC" id="3.1.-.-" evidence="14"/>
<keyword evidence="11 14" id="KW-0411">Iron-sulfur</keyword>
<dbReference type="PANTHER" id="PTHR30591">
    <property type="entry name" value="RECBCD ENZYME SUBUNIT RECC"/>
    <property type="match status" value="1"/>
</dbReference>
<comment type="cofactor">
    <cofactor evidence="14">
        <name>Mg(2+)</name>
        <dbReference type="ChEBI" id="CHEBI:18420"/>
    </cofactor>
</comment>
<keyword evidence="12 14" id="KW-0238">DNA-binding</keyword>
<dbReference type="Gene3D" id="3.90.320.10">
    <property type="match status" value="1"/>
</dbReference>
<comment type="similarity">
    <text evidence="14">Belongs to the helicase family. AddB/RexB type 1 subfamily.</text>
</comment>
<dbReference type="GO" id="GO:0016787">
    <property type="term" value="F:hydrolase activity"/>
    <property type="evidence" value="ECO:0007669"/>
    <property type="project" value="UniProtKB-KW"/>
</dbReference>
<dbReference type="InterPro" id="IPR014017">
    <property type="entry name" value="DNA_helicase_UvrD-like_C"/>
</dbReference>